<dbReference type="SUPFAM" id="SSF47769">
    <property type="entry name" value="SAM/Pointed domain"/>
    <property type="match status" value="3"/>
</dbReference>
<evidence type="ECO:0000259" key="8">
    <source>
        <dbReference type="PROSITE" id="PS50105"/>
    </source>
</evidence>
<dbReference type="InterPro" id="IPR058914">
    <property type="entry name" value="LIPB1/2_CC"/>
</dbReference>
<comment type="function">
    <text evidence="5">May regulate the disassembly of focal adhesions. Did not bind receptor-like tyrosine phosphatases type 2A.</text>
</comment>
<feature type="domain" description="SAM" evidence="8">
    <location>
        <begin position="632"/>
        <end position="696"/>
    </location>
</feature>
<dbReference type="PROSITE" id="PS50105">
    <property type="entry name" value="SAM_DOMAIN"/>
    <property type="match status" value="2"/>
</dbReference>
<dbReference type="GO" id="GO:0048786">
    <property type="term" value="C:presynaptic active zone"/>
    <property type="evidence" value="ECO:0007669"/>
    <property type="project" value="TreeGrafter"/>
</dbReference>
<dbReference type="Pfam" id="PF26022">
    <property type="entry name" value="CC_Liprin_beta"/>
    <property type="match status" value="1"/>
</dbReference>
<feature type="coiled-coil region" evidence="6">
    <location>
        <begin position="200"/>
        <end position="308"/>
    </location>
</feature>
<dbReference type="FunFam" id="1.10.150.50:FF:000005">
    <property type="entry name" value="Liprin-beta-1 isoform 1"/>
    <property type="match status" value="1"/>
</dbReference>
<dbReference type="CDD" id="cd09569">
    <property type="entry name" value="SAM_liprin-beta1_2_repeat3"/>
    <property type="match status" value="1"/>
</dbReference>
<dbReference type="PANTHER" id="PTHR12587">
    <property type="entry name" value="LAR INTERACTING PROTEIN LIP -RELATED PROTEIN"/>
    <property type="match status" value="1"/>
</dbReference>
<evidence type="ECO:0000256" key="3">
    <source>
        <dbReference type="ARBA" id="ARBA00022737"/>
    </source>
</evidence>
<dbReference type="CDD" id="cd09563">
    <property type="entry name" value="SAM_liprin-beta1_2_repeat1"/>
    <property type="match status" value="1"/>
</dbReference>
<dbReference type="SUPFAM" id="SSF144266">
    <property type="entry name" value="MPN010-like"/>
    <property type="match status" value="1"/>
</dbReference>
<keyword evidence="4 6" id="KW-0175">Coiled coil</keyword>
<evidence type="ECO:0000256" key="7">
    <source>
        <dbReference type="SAM" id="MobiDB-lite"/>
    </source>
</evidence>
<evidence type="ECO:0000256" key="1">
    <source>
        <dbReference type="ARBA" id="ARBA00007547"/>
    </source>
</evidence>
<dbReference type="CDD" id="cd09566">
    <property type="entry name" value="SAM_liprin-beta1_2_repeat2"/>
    <property type="match status" value="1"/>
</dbReference>
<comment type="caution">
    <text evidence="9">The sequence shown here is derived from an EMBL/GenBank/DDBJ whole genome shotgun (WGS) entry which is preliminary data.</text>
</comment>
<evidence type="ECO:0000313" key="10">
    <source>
        <dbReference type="Proteomes" id="UP000549775"/>
    </source>
</evidence>
<sequence length="996" mass="112412">MMSDASDMLAAALEQMDGIIAGSKALEYSNGIFDCQSPTSPFMGGLRALHLVEDLRGLLEMMEADDREGLRCQVPDSTAEALIEWLQSQMTNGHISGNGDVYQERLARLENDKESLVLQVSVLTDQVEAQGEKIRDLEFCLEEHREKLNATEEMLQQELLSRTTLETQKLDLMAEISTLKLKLTSVEKDRLDYEDRFRDTEDLIQEINELRLRVGEMDNERLQYEKKLKTTKDELSALKDKLEQKEAEVKRLHEKLVCKLKGEGIEILDRDIEVQKMKKAVESLMAANEEKDRKIEELRQSLNRYKKVQDMVILAQGKKGKESESEDLNSGSVSMGLLDTPSVTDPEKSPSPTPVTASPIHDEFNVNIHEEIVTHILPSFRNSLQIHTSILQISIPSFSSTSKSSETVAERLKTHPRPDPASEMRYYGSHVFFSSCVLCCCFRTSTLQKSSSLSSLRREASEVVGLQGKPPVEGNNFATLPPKSPSHGGTGDEDSFGTRKARSSFGRGFFKIKNNKRTASAPNLAETEKGSADHLDLAGLPPRPKEADSLQMTPPSPDSRKKARGIKKLFGRQVKDERGPLKRSQSTTFNPDDMSETEFKRGGTRATAGPRLGWSRDLGQSHNELDMPFAKWTKEQVCNWLQDQGLGSYINNGRHWILSGQTLLQASQQDLEKELGIKHPLHRKKLQLALQALGSEEENNHGKLDYHWVTRWLDDIGLPQYKTQFDEGKVDGRMLHYMTVDDLLSLKVISVLHHLSIKRAIQVLRINNFEPNCLRRRPSDENNVTPSEVTQWTNHRVMEWLRSVDLAEYAPNLRGSGVHGGLMVLEPRFNVETMAQLLNIPPNKTLLRRHLATHFNLLVGQEAQQQKREAMESPDYVLLTATAKVKPKKLTFSNFGSLRKKKQDDVEEYVCPMELGRASGSGSKKGFKPGLDIRVYDDDDLDRLEQMEDSEGTVRQIGAFSEGINNLTHMLKEDEMFKDFATRSPSTSITDEDSNV</sequence>
<feature type="region of interest" description="Disordered" evidence="7">
    <location>
        <begin position="463"/>
        <end position="500"/>
    </location>
</feature>
<name>A0A7K7P412_ACRAR</name>
<feature type="region of interest" description="Disordered" evidence="7">
    <location>
        <begin position="520"/>
        <end position="619"/>
    </location>
</feature>
<dbReference type="PANTHER" id="PTHR12587:SF16">
    <property type="entry name" value="LIPRIN-BETA-1"/>
    <property type="match status" value="1"/>
</dbReference>
<proteinExistence type="inferred from homology"/>
<evidence type="ECO:0000256" key="4">
    <source>
        <dbReference type="ARBA" id="ARBA00023054"/>
    </source>
</evidence>
<feature type="compositionally biased region" description="Basic residues" evidence="7">
    <location>
        <begin position="561"/>
        <end position="570"/>
    </location>
</feature>
<comment type="similarity">
    <text evidence="1">Belongs to the liprin family. Liprin-beta subfamily.</text>
</comment>
<feature type="compositionally biased region" description="Basic and acidic residues" evidence="7">
    <location>
        <begin position="526"/>
        <end position="536"/>
    </location>
</feature>
<accession>A0A7K7P412</accession>
<protein>
    <submittedName>
        <fullName evidence="9">LIPB1 protein</fullName>
    </submittedName>
</protein>
<feature type="domain" description="SAM" evidence="8">
    <location>
        <begin position="709"/>
        <end position="767"/>
    </location>
</feature>
<feature type="non-terminal residue" evidence="9">
    <location>
        <position position="996"/>
    </location>
</feature>
<reference evidence="9 10" key="1">
    <citation type="submission" date="2019-09" db="EMBL/GenBank/DDBJ databases">
        <title>Bird 10,000 Genomes (B10K) Project - Family phase.</title>
        <authorList>
            <person name="Zhang G."/>
        </authorList>
    </citation>
    <scope>NUCLEOTIDE SEQUENCE [LARGE SCALE GENOMIC DNA]</scope>
    <source>
        <strain evidence="9">OUT-0054</strain>
        <tissue evidence="9">Blood</tissue>
    </source>
</reference>
<dbReference type="EMBL" id="VZST01000087">
    <property type="protein sequence ID" value="NWZ62180.1"/>
    <property type="molecule type" value="Genomic_DNA"/>
</dbReference>
<dbReference type="GO" id="GO:0007528">
    <property type="term" value="P:neuromuscular junction development"/>
    <property type="evidence" value="ECO:0007669"/>
    <property type="project" value="TreeGrafter"/>
</dbReference>
<feature type="region of interest" description="Disordered" evidence="7">
    <location>
        <begin position="317"/>
        <end position="359"/>
    </location>
</feature>
<feature type="non-terminal residue" evidence="9">
    <location>
        <position position="1"/>
    </location>
</feature>
<dbReference type="Proteomes" id="UP000549775">
    <property type="component" value="Unassembled WGS sequence"/>
</dbReference>
<dbReference type="OrthoDB" id="6516566at2759"/>
<dbReference type="InterPro" id="IPR037618">
    <property type="entry name" value="LIPB1/2_SAM_2nd"/>
</dbReference>
<dbReference type="FunFam" id="1.10.150.50:FF:000007">
    <property type="entry name" value="Liprin-beta-1 isoform 1"/>
    <property type="match status" value="1"/>
</dbReference>
<dbReference type="InterPro" id="IPR029515">
    <property type="entry name" value="Liprin"/>
</dbReference>
<dbReference type="InterPro" id="IPR013761">
    <property type="entry name" value="SAM/pointed_sf"/>
</dbReference>
<keyword evidence="3" id="KW-0677">Repeat</keyword>
<keyword evidence="10" id="KW-1185">Reference proteome</keyword>
<gene>
    <name evidence="9" type="primary">Ppfibp1</name>
    <name evidence="9" type="ORF">ACRARU_R04524</name>
</gene>
<dbReference type="InterPro" id="IPR037617">
    <property type="entry name" value="LIPB1/2_SAM_1"/>
</dbReference>
<dbReference type="InterPro" id="IPR037619">
    <property type="entry name" value="LIPB1/2_SAM_3rd"/>
</dbReference>
<evidence type="ECO:0000313" key="9">
    <source>
        <dbReference type="EMBL" id="NWZ62180.1"/>
    </source>
</evidence>
<dbReference type="Pfam" id="PF07647">
    <property type="entry name" value="SAM_2"/>
    <property type="match status" value="1"/>
</dbReference>
<evidence type="ECO:0000256" key="2">
    <source>
        <dbReference type="ARBA" id="ARBA00022553"/>
    </source>
</evidence>
<evidence type="ECO:0000256" key="6">
    <source>
        <dbReference type="SAM" id="Coils"/>
    </source>
</evidence>
<dbReference type="GO" id="GO:0005829">
    <property type="term" value="C:cytosol"/>
    <property type="evidence" value="ECO:0007669"/>
    <property type="project" value="UniProtKB-ARBA"/>
</dbReference>
<dbReference type="InterPro" id="IPR001660">
    <property type="entry name" value="SAM"/>
</dbReference>
<evidence type="ECO:0000256" key="5">
    <source>
        <dbReference type="ARBA" id="ARBA00060046"/>
    </source>
</evidence>
<dbReference type="AlphaFoldDB" id="A0A7K7P412"/>
<dbReference type="SMART" id="SM00454">
    <property type="entry name" value="SAM"/>
    <property type="match status" value="3"/>
</dbReference>
<keyword evidence="2" id="KW-0597">Phosphoprotein</keyword>
<dbReference type="Gene3D" id="1.10.150.50">
    <property type="entry name" value="Transcription Factor, Ets-1"/>
    <property type="match status" value="3"/>
</dbReference>
<organism evidence="9 10">
    <name type="scientific">Acrocephalus arundinaceus</name>
    <name type="common">Great reed-warbler</name>
    <dbReference type="NCBI Taxonomy" id="39621"/>
    <lineage>
        <taxon>Eukaryota</taxon>
        <taxon>Metazoa</taxon>
        <taxon>Chordata</taxon>
        <taxon>Craniata</taxon>
        <taxon>Vertebrata</taxon>
        <taxon>Euteleostomi</taxon>
        <taxon>Archelosauria</taxon>
        <taxon>Archosauria</taxon>
        <taxon>Dinosauria</taxon>
        <taxon>Saurischia</taxon>
        <taxon>Theropoda</taxon>
        <taxon>Coelurosauria</taxon>
        <taxon>Aves</taxon>
        <taxon>Neognathae</taxon>
        <taxon>Neoaves</taxon>
        <taxon>Telluraves</taxon>
        <taxon>Australaves</taxon>
        <taxon>Passeriformes</taxon>
        <taxon>Sylvioidea</taxon>
        <taxon>Sylviidae</taxon>
        <taxon>Acrocephalinae</taxon>
        <taxon>Acrocephalus</taxon>
    </lineage>
</organism>
<dbReference type="FunFam" id="1.10.150.50:FF:000017">
    <property type="entry name" value="Liprin-beta-1 isoform 1"/>
    <property type="match status" value="1"/>
</dbReference>
<feature type="coiled-coil region" evidence="6">
    <location>
        <begin position="99"/>
        <end position="161"/>
    </location>
</feature>
<dbReference type="Pfam" id="PF00536">
    <property type="entry name" value="SAM_1"/>
    <property type="match status" value="2"/>
</dbReference>